<dbReference type="InterPro" id="IPR017519">
    <property type="entry name" value="CHP03085"/>
</dbReference>
<comment type="caution">
    <text evidence="1">The sequence shown here is derived from an EMBL/GenBank/DDBJ whole genome shotgun (WGS) entry which is preliminary data.</text>
</comment>
<dbReference type="AlphaFoldDB" id="A0A4Y3KAS7"/>
<evidence type="ECO:0000313" key="2">
    <source>
        <dbReference type="Proteomes" id="UP000315842"/>
    </source>
</evidence>
<dbReference type="NCBIfam" id="TIGR03085">
    <property type="entry name" value="TIGR03085 family metal-binding protein"/>
    <property type="match status" value="1"/>
</dbReference>
<proteinExistence type="predicted"/>
<dbReference type="EMBL" id="BJLP01000011">
    <property type="protein sequence ID" value="GEA80484.1"/>
    <property type="molecule type" value="Genomic_DNA"/>
</dbReference>
<dbReference type="InterPro" id="IPR034660">
    <property type="entry name" value="DinB/YfiT-like"/>
</dbReference>
<sequence>MTWHPVLRADLVEALRAVPPDAPTLCDGWQARHLAAHVVLRESSARVGLGIAAPRLTDVAERAVAELADTAMHDAGYAALVDRVEAGPSRWHPLALAGDAANRVELYVHGEDVRRGDGVAHERPLDPALVDALWHDATRFARARTLRVPVGLVLVRPDGPRARVRKPRGDHGTVVVRGGAGDLLLWVSGRGAATDLVVQGEEADVAALARALPLP</sequence>
<dbReference type="Proteomes" id="UP000315842">
    <property type="component" value="Unassembled WGS sequence"/>
</dbReference>
<dbReference type="RefSeq" id="WP_141319137.1">
    <property type="nucleotide sequence ID" value="NZ_BJLP01000011.1"/>
</dbReference>
<evidence type="ECO:0000313" key="1">
    <source>
        <dbReference type="EMBL" id="GEA80484.1"/>
    </source>
</evidence>
<organism evidence="1 2">
    <name type="scientific">Cellulomonas uda</name>
    <dbReference type="NCBI Taxonomy" id="1714"/>
    <lineage>
        <taxon>Bacteria</taxon>
        <taxon>Bacillati</taxon>
        <taxon>Actinomycetota</taxon>
        <taxon>Actinomycetes</taxon>
        <taxon>Micrococcales</taxon>
        <taxon>Cellulomonadaceae</taxon>
        <taxon>Cellulomonas</taxon>
    </lineage>
</organism>
<reference evidence="1 2" key="1">
    <citation type="submission" date="2019-06" db="EMBL/GenBank/DDBJ databases">
        <title>Whole genome shotgun sequence of Cellulomonas uda NBRC 3747.</title>
        <authorList>
            <person name="Hosoyama A."/>
            <person name="Uohara A."/>
            <person name="Ohji S."/>
            <person name="Ichikawa N."/>
        </authorList>
    </citation>
    <scope>NUCLEOTIDE SEQUENCE [LARGE SCALE GENOMIC DNA]</scope>
    <source>
        <strain evidence="1 2">NBRC 3747</strain>
    </source>
</reference>
<name>A0A4Y3KAS7_CELUD</name>
<keyword evidence="2" id="KW-1185">Reference proteome</keyword>
<gene>
    <name evidence="1" type="ORF">CUD01_09280</name>
</gene>
<dbReference type="InterPro" id="IPR017517">
    <property type="entry name" value="Maleyloyr_isom"/>
</dbReference>
<dbReference type="SUPFAM" id="SSF109854">
    <property type="entry name" value="DinB/YfiT-like putative metalloenzymes"/>
    <property type="match status" value="1"/>
</dbReference>
<dbReference type="NCBIfam" id="TIGR03083">
    <property type="entry name" value="maleylpyruvate isomerase family mycothiol-dependent enzyme"/>
    <property type="match status" value="1"/>
</dbReference>
<accession>A0A4Y3KAS7</accession>
<protein>
    <submittedName>
        <fullName evidence="1">TIGR03085 family protein</fullName>
    </submittedName>
</protein>